<dbReference type="KEGG" id="bca:BCE_5616"/>
<dbReference type="HOGENOM" id="CLU_3131915_0_0_9"/>
<evidence type="ECO:0000313" key="1">
    <source>
        <dbReference type="EMBL" id="AAS44516.1"/>
    </source>
</evidence>
<evidence type="ECO:0000313" key="2">
    <source>
        <dbReference type="Proteomes" id="UP000002527"/>
    </source>
</evidence>
<sequence length="49" mass="5923">MIFLRKNSCPHEFFLIFYKKIKKVLQKINKACYDTSCRHENMTLVSMSH</sequence>
<accession>Q72WW2</accession>
<reference evidence="1 2" key="1">
    <citation type="journal article" date="2004" name="Nucleic Acids Res.">
        <title>The genome sequence of Bacillus cereus ATCC 10987 reveals metabolic adaptations and a large plasmid related to Bacillus anthracis pXO1.</title>
        <authorList>
            <person name="Rasko D.A."/>
            <person name="Ravel J."/>
            <person name="Okstad O.A."/>
            <person name="Helgason E."/>
            <person name="Cer R.Z."/>
            <person name="Jiang L."/>
            <person name="Shores K.A."/>
            <person name="Fouts D.E."/>
            <person name="Tourasse N.J."/>
            <person name="Angiuoli S.V."/>
            <person name="Kolonay J."/>
            <person name="Nelson W.C."/>
            <person name="Kolsto A.-B."/>
            <person name="Fraser C.M."/>
            <person name="Read T.D."/>
        </authorList>
    </citation>
    <scope>NUCLEOTIDE SEQUENCE [LARGE SCALE GENOMIC DNA]</scope>
    <source>
        <strain evidence="2">ATCC 10987 / NRS 248</strain>
    </source>
</reference>
<gene>
    <name evidence="1" type="ordered locus">BCE_5616</name>
</gene>
<dbReference type="AlphaFoldDB" id="Q72WW2"/>
<proteinExistence type="predicted"/>
<dbReference type="EMBL" id="AE017194">
    <property type="protein sequence ID" value="AAS44516.1"/>
    <property type="molecule type" value="Genomic_DNA"/>
</dbReference>
<name>Q72WW2_BACC1</name>
<dbReference type="Proteomes" id="UP000002527">
    <property type="component" value="Chromosome"/>
</dbReference>
<organism evidence="1 2">
    <name type="scientific">Bacillus cereus (strain ATCC 10987 / NRS 248)</name>
    <dbReference type="NCBI Taxonomy" id="222523"/>
    <lineage>
        <taxon>Bacteria</taxon>
        <taxon>Bacillati</taxon>
        <taxon>Bacillota</taxon>
        <taxon>Bacilli</taxon>
        <taxon>Bacillales</taxon>
        <taxon>Bacillaceae</taxon>
        <taxon>Bacillus</taxon>
        <taxon>Bacillus cereus group</taxon>
    </lineage>
</organism>
<protein>
    <submittedName>
        <fullName evidence="1">Uncharacterized protein</fullName>
    </submittedName>
</protein>